<evidence type="ECO:0000313" key="1">
    <source>
        <dbReference type="EMBL" id="GAI15292.1"/>
    </source>
</evidence>
<dbReference type="AlphaFoldDB" id="X1L7H8"/>
<accession>X1L7H8</accession>
<dbReference type="EMBL" id="BARV01010693">
    <property type="protein sequence ID" value="GAI15292.1"/>
    <property type="molecule type" value="Genomic_DNA"/>
</dbReference>
<gene>
    <name evidence="1" type="ORF">S06H3_20609</name>
</gene>
<sequence>MRRGVKMGIRKRSKTFKNIQKHSKNDVKTFENIRKRSKIFNELMVTGEW</sequence>
<organism evidence="1">
    <name type="scientific">marine sediment metagenome</name>
    <dbReference type="NCBI Taxonomy" id="412755"/>
    <lineage>
        <taxon>unclassified sequences</taxon>
        <taxon>metagenomes</taxon>
        <taxon>ecological metagenomes</taxon>
    </lineage>
</organism>
<protein>
    <submittedName>
        <fullName evidence="1">Uncharacterized protein</fullName>
    </submittedName>
</protein>
<reference evidence="1" key="1">
    <citation type="journal article" date="2014" name="Front. Microbiol.">
        <title>High frequency of phylogenetically diverse reductive dehalogenase-homologous genes in deep subseafloor sedimentary metagenomes.</title>
        <authorList>
            <person name="Kawai M."/>
            <person name="Futagami T."/>
            <person name="Toyoda A."/>
            <person name="Takaki Y."/>
            <person name="Nishi S."/>
            <person name="Hori S."/>
            <person name="Arai W."/>
            <person name="Tsubouchi T."/>
            <person name="Morono Y."/>
            <person name="Uchiyama I."/>
            <person name="Ito T."/>
            <person name="Fujiyama A."/>
            <person name="Inagaki F."/>
            <person name="Takami H."/>
        </authorList>
    </citation>
    <scope>NUCLEOTIDE SEQUENCE</scope>
    <source>
        <strain evidence="1">Expedition CK06-06</strain>
    </source>
</reference>
<comment type="caution">
    <text evidence="1">The sequence shown here is derived from an EMBL/GenBank/DDBJ whole genome shotgun (WGS) entry which is preliminary data.</text>
</comment>
<name>X1L7H8_9ZZZZ</name>
<proteinExistence type="predicted"/>